<evidence type="ECO:0000313" key="2">
    <source>
        <dbReference type="EMBL" id="KAK4003608.1"/>
    </source>
</evidence>
<keyword evidence="3" id="KW-1185">Reference proteome</keyword>
<gene>
    <name evidence="2" type="ORF">OUZ56_005365</name>
</gene>
<organism evidence="2 3">
    <name type="scientific">Daphnia magna</name>
    <dbReference type="NCBI Taxonomy" id="35525"/>
    <lineage>
        <taxon>Eukaryota</taxon>
        <taxon>Metazoa</taxon>
        <taxon>Ecdysozoa</taxon>
        <taxon>Arthropoda</taxon>
        <taxon>Crustacea</taxon>
        <taxon>Branchiopoda</taxon>
        <taxon>Diplostraca</taxon>
        <taxon>Cladocera</taxon>
        <taxon>Anomopoda</taxon>
        <taxon>Daphniidae</taxon>
        <taxon>Daphnia</taxon>
    </lineage>
</organism>
<protein>
    <submittedName>
        <fullName evidence="2">Uncharacterized protein</fullName>
    </submittedName>
</protein>
<dbReference type="EMBL" id="JAOYFB010000001">
    <property type="protein sequence ID" value="KAK4003608.1"/>
    <property type="molecule type" value="Genomic_DNA"/>
</dbReference>
<reference evidence="2 3" key="1">
    <citation type="journal article" date="2023" name="Nucleic Acids Res.">
        <title>The hologenome of Daphnia magna reveals possible DNA methylation and microbiome-mediated evolution of the host genome.</title>
        <authorList>
            <person name="Chaturvedi A."/>
            <person name="Li X."/>
            <person name="Dhandapani V."/>
            <person name="Marshall H."/>
            <person name="Kissane S."/>
            <person name="Cuenca-Cambronero M."/>
            <person name="Asole G."/>
            <person name="Calvet F."/>
            <person name="Ruiz-Romero M."/>
            <person name="Marangio P."/>
            <person name="Guigo R."/>
            <person name="Rago D."/>
            <person name="Mirbahai L."/>
            <person name="Eastwood N."/>
            <person name="Colbourne J.K."/>
            <person name="Zhou J."/>
            <person name="Mallon E."/>
            <person name="Orsini L."/>
        </authorList>
    </citation>
    <scope>NUCLEOTIDE SEQUENCE [LARGE SCALE GENOMIC DNA]</scope>
    <source>
        <strain evidence="2">LRV0_1</strain>
    </source>
</reference>
<evidence type="ECO:0000256" key="1">
    <source>
        <dbReference type="SAM" id="MobiDB-lite"/>
    </source>
</evidence>
<name>A0ABQ9YSK2_9CRUS</name>
<dbReference type="Proteomes" id="UP001234178">
    <property type="component" value="Unassembled WGS sequence"/>
</dbReference>
<proteinExistence type="predicted"/>
<feature type="compositionally biased region" description="Acidic residues" evidence="1">
    <location>
        <begin position="122"/>
        <end position="131"/>
    </location>
</feature>
<accession>A0ABQ9YSK2</accession>
<sequence length="316" mass="35151">MSSVPTENDNAEMMVRKAFVVGRHKSVWIGTYHDLGKQLSLSEMGKINEEYYVIKTMETFEDGEKTFFNLIPVTWVSGGNGGVNSATLECKFLFPDDARQPRVLKKVASKHVTPLRTLTQDSEGDDGDYESDSSLLSTNAAPLRSRVQPSFTTTTQVIAAGPLTQLAAGPPTPLPTGQTTPQASLYMPYSSSFQPQIDVGDNVRGIAQLRPFELYGISHPTSNEGRLDILMSGYCRRVPSCGNTIRKNEDFGRSVRVIFRLVQVPPSCKGACAWSEHQHTRKRHFPLVENVHQTRWTTSANITHVGSRRKCFIQML</sequence>
<feature type="region of interest" description="Disordered" evidence="1">
    <location>
        <begin position="116"/>
        <end position="137"/>
    </location>
</feature>
<evidence type="ECO:0000313" key="3">
    <source>
        <dbReference type="Proteomes" id="UP001234178"/>
    </source>
</evidence>
<comment type="caution">
    <text evidence="2">The sequence shown here is derived from an EMBL/GenBank/DDBJ whole genome shotgun (WGS) entry which is preliminary data.</text>
</comment>